<comment type="pathway">
    <text evidence="7">Porphyrin-containing compound metabolism; protoporphyrin-IX biosynthesis; protoporphyrin-IX from protoporphyrinogen-IX: step 1/1.</text>
</comment>
<keyword evidence="7" id="KW-1003">Cell membrane</keyword>
<comment type="subcellular location">
    <subcellularLocation>
        <location evidence="7">Cell membrane</location>
        <topology evidence="7">Peripheral membrane protein</topology>
    </subcellularLocation>
</comment>
<comment type="cofactor">
    <cofactor evidence="7">
        <name>FMN</name>
        <dbReference type="ChEBI" id="CHEBI:58210"/>
    </cofactor>
    <text evidence="7">Binds 1 FMN non-covalently per subunit.</text>
</comment>
<evidence type="ECO:0000256" key="2">
    <source>
        <dbReference type="ARBA" id="ARBA00022643"/>
    </source>
</evidence>
<evidence type="ECO:0000259" key="8">
    <source>
        <dbReference type="PROSITE" id="PS50902"/>
    </source>
</evidence>
<dbReference type="InterPro" id="IPR008254">
    <property type="entry name" value="Flavodoxin/NO_synth"/>
</dbReference>
<dbReference type="Pfam" id="PF12724">
    <property type="entry name" value="Flavodoxin_5"/>
    <property type="match status" value="1"/>
</dbReference>
<name>A0A444J2N3_9BACT</name>
<evidence type="ECO:0000313" key="9">
    <source>
        <dbReference type="EMBL" id="RWX47437.1"/>
    </source>
</evidence>
<keyword evidence="4 7" id="KW-0560">Oxidoreductase</keyword>
<dbReference type="AlphaFoldDB" id="A0A444J2N3"/>
<evidence type="ECO:0000256" key="1">
    <source>
        <dbReference type="ARBA" id="ARBA00022630"/>
    </source>
</evidence>
<dbReference type="UniPathway" id="UPA00251">
    <property type="reaction ID" value="UER00324"/>
</dbReference>
<dbReference type="GO" id="GO:0004729">
    <property type="term" value="F:oxygen-dependent protoporphyrinogen oxidase activity"/>
    <property type="evidence" value="ECO:0007669"/>
    <property type="project" value="InterPro"/>
</dbReference>
<dbReference type="SUPFAM" id="SSF52218">
    <property type="entry name" value="Flavoproteins"/>
    <property type="match status" value="1"/>
</dbReference>
<keyword evidence="6 7" id="KW-0627">Porphyrin biosynthesis</keyword>
<dbReference type="GO" id="GO:0010181">
    <property type="term" value="F:FMN binding"/>
    <property type="evidence" value="ECO:0007669"/>
    <property type="project" value="UniProtKB-UniRule"/>
</dbReference>
<protein>
    <recommendedName>
        <fullName evidence="7">Protoporphyrinogen IX dehydrogenase [quinone]</fullName>
        <ecNumber evidence="7">1.3.5.3</ecNumber>
    </recommendedName>
    <alternativeName>
        <fullName evidence="7">Protoporphyrinogen IX dehydrogenase [menaquinone]</fullName>
    </alternativeName>
    <alternativeName>
        <fullName evidence="7">Protoporphyrinogen IX dehydrogenase [ubiquinone]</fullName>
    </alternativeName>
    <alternativeName>
        <fullName evidence="7">Protoporphyrinogen oxidase</fullName>
        <shortName evidence="7">PPO</shortName>
    </alternativeName>
</protein>
<evidence type="ECO:0000256" key="5">
    <source>
        <dbReference type="ARBA" id="ARBA00023136"/>
    </source>
</evidence>
<keyword evidence="5" id="KW-0472">Membrane</keyword>
<gene>
    <name evidence="7" type="primary">hemG</name>
    <name evidence="9" type="ORF">H206_01529</name>
</gene>
<evidence type="ECO:0000256" key="3">
    <source>
        <dbReference type="ARBA" id="ARBA00022741"/>
    </source>
</evidence>
<dbReference type="GO" id="GO:0005886">
    <property type="term" value="C:plasma membrane"/>
    <property type="evidence" value="ECO:0007669"/>
    <property type="project" value="UniProtKB-SubCell"/>
</dbReference>
<comment type="similarity">
    <text evidence="7">Belongs to the HemG family.</text>
</comment>
<dbReference type="PANTHER" id="PTHR38030">
    <property type="entry name" value="PROTOPORPHYRINOGEN IX DEHYDROGENASE [MENAQUINONE]"/>
    <property type="match status" value="1"/>
</dbReference>
<comment type="catalytic activity">
    <reaction evidence="7">
        <text>protoporphyrinogen IX + 3 a ubiquinone = protoporphyrin IX + 3 a ubiquinol</text>
        <dbReference type="Rhea" id="RHEA:63936"/>
        <dbReference type="Rhea" id="RHEA-COMP:9565"/>
        <dbReference type="Rhea" id="RHEA-COMP:9566"/>
        <dbReference type="ChEBI" id="CHEBI:16389"/>
        <dbReference type="ChEBI" id="CHEBI:17976"/>
        <dbReference type="ChEBI" id="CHEBI:57306"/>
        <dbReference type="ChEBI" id="CHEBI:57307"/>
    </reaction>
</comment>
<comment type="catalytic activity">
    <reaction evidence="7">
        <text>protoporphyrinogen IX + 3 a quinone = protoporphyrin IX + 3 a quinol</text>
        <dbReference type="Rhea" id="RHEA:65032"/>
        <dbReference type="ChEBI" id="CHEBI:24646"/>
        <dbReference type="ChEBI" id="CHEBI:57306"/>
        <dbReference type="ChEBI" id="CHEBI:57307"/>
        <dbReference type="ChEBI" id="CHEBI:132124"/>
        <dbReference type="EC" id="1.3.5.3"/>
    </reaction>
</comment>
<comment type="catalytic activity">
    <reaction evidence="7">
        <text>protoporphyrinogen IX + 3 a menaquinone = protoporphyrin IX + 3 a menaquinol</text>
        <dbReference type="Rhea" id="RHEA:27409"/>
        <dbReference type="Rhea" id="RHEA-COMP:9537"/>
        <dbReference type="Rhea" id="RHEA-COMP:9539"/>
        <dbReference type="ChEBI" id="CHEBI:16374"/>
        <dbReference type="ChEBI" id="CHEBI:18151"/>
        <dbReference type="ChEBI" id="CHEBI:57306"/>
        <dbReference type="ChEBI" id="CHEBI:57307"/>
        <dbReference type="EC" id="1.3.5.3"/>
    </reaction>
</comment>
<proteinExistence type="inferred from homology"/>
<evidence type="ECO:0000256" key="6">
    <source>
        <dbReference type="ARBA" id="ARBA00023244"/>
    </source>
</evidence>
<dbReference type="EMBL" id="MTKO01000034">
    <property type="protein sequence ID" value="RWX47437.1"/>
    <property type="molecule type" value="Genomic_DNA"/>
</dbReference>
<reference evidence="9 10" key="1">
    <citation type="submission" date="2017-01" db="EMBL/GenBank/DDBJ databases">
        <title>The cable genome- insights into the physiology and evolution of filamentous bacteria capable of sulfide oxidation via long distance electron transfer.</title>
        <authorList>
            <person name="Schreiber L."/>
            <person name="Bjerg J.T."/>
            <person name="Boggild A."/>
            <person name="Van De Vossenberg J."/>
            <person name="Meysman F."/>
            <person name="Nielsen L.P."/>
            <person name="Schramm A."/>
            <person name="Kjeldsen K.U."/>
        </authorList>
    </citation>
    <scope>NUCLEOTIDE SEQUENCE [LARGE SCALE GENOMIC DNA]</scope>
    <source>
        <strain evidence="9">MCF</strain>
    </source>
</reference>
<accession>A0A444J2N3</accession>
<comment type="caution">
    <text evidence="9">The sequence shown here is derived from an EMBL/GenBank/DDBJ whole genome shotgun (WGS) entry which is preliminary data.</text>
</comment>
<dbReference type="GO" id="GO:0070819">
    <property type="term" value="F:menaquinone-dependent protoporphyrinogen oxidase activity"/>
    <property type="evidence" value="ECO:0007669"/>
    <property type="project" value="UniProtKB-UniRule"/>
</dbReference>
<dbReference type="InterPro" id="IPR052200">
    <property type="entry name" value="Protoporphyrinogen_IX_DH"/>
</dbReference>
<dbReference type="InterPro" id="IPR026816">
    <property type="entry name" value="Flavodoxin_dom"/>
</dbReference>
<evidence type="ECO:0000313" key="10">
    <source>
        <dbReference type="Proteomes" id="UP000287853"/>
    </source>
</evidence>
<dbReference type="EC" id="1.3.5.3" evidence="7"/>
<keyword evidence="3 7" id="KW-0547">Nucleotide-binding</keyword>
<sequence length="176" mass="20457">MSKILLIYSSTDGHTKKICLHLKQLLETQNDQVTLVSVNNANATDLTSFDKIVIGASIRYGKHSKQTYAFIKNNQETLEDKSNAFFSVNVVARKPKKNTPETNPYLQKFLRQITWKPKRLAVFAGKIEYQKYRFQDRLMIRLIMWITKGPTDPKTNIEFTDWNQVDGFGKIIHEMQ</sequence>
<evidence type="ECO:0000256" key="7">
    <source>
        <dbReference type="HAMAP-Rule" id="MF_00853"/>
    </source>
</evidence>
<dbReference type="NCBIfam" id="NF008316">
    <property type="entry name" value="PRK11104.1"/>
    <property type="match status" value="1"/>
</dbReference>
<dbReference type="Gene3D" id="3.40.50.360">
    <property type="match status" value="1"/>
</dbReference>
<dbReference type="HAMAP" id="MF_00853">
    <property type="entry name" value="HemG"/>
    <property type="match status" value="1"/>
</dbReference>
<keyword evidence="2 7" id="KW-0288">FMN</keyword>
<dbReference type="PANTHER" id="PTHR38030:SF2">
    <property type="entry name" value="PROTOPORPHYRINOGEN IX DEHYDROGENASE [QUINONE]"/>
    <property type="match status" value="1"/>
</dbReference>
<keyword evidence="10" id="KW-1185">Reference proteome</keyword>
<comment type="function">
    <text evidence="7">Catalyzes the 6-electron oxidation of protoporphyrinogen IX to form protoporphyrin IX; under anaerobic conditions uses menaquinone as an electron acceptor, under aerobic conditions uses ubiquinone as an electron acceptor.</text>
</comment>
<dbReference type="Proteomes" id="UP000287853">
    <property type="component" value="Unassembled WGS sequence"/>
</dbReference>
<feature type="domain" description="Flavodoxin-like" evidence="8">
    <location>
        <begin position="4"/>
        <end position="176"/>
    </location>
</feature>
<dbReference type="PROSITE" id="PS50902">
    <property type="entry name" value="FLAVODOXIN_LIKE"/>
    <property type="match status" value="1"/>
</dbReference>
<dbReference type="GO" id="GO:0006782">
    <property type="term" value="P:protoporphyrinogen IX biosynthetic process"/>
    <property type="evidence" value="ECO:0007669"/>
    <property type="project" value="UniProtKB-UniRule"/>
</dbReference>
<dbReference type="InterPro" id="IPR044264">
    <property type="entry name" value="HemG"/>
</dbReference>
<evidence type="ECO:0000256" key="4">
    <source>
        <dbReference type="ARBA" id="ARBA00023002"/>
    </source>
</evidence>
<keyword evidence="1 7" id="KW-0285">Flavoprotein</keyword>
<organism evidence="9 10">
    <name type="scientific">Candidatus Electrothrix aarhusensis</name>
    <dbReference type="NCBI Taxonomy" id="1859131"/>
    <lineage>
        <taxon>Bacteria</taxon>
        <taxon>Pseudomonadati</taxon>
        <taxon>Thermodesulfobacteriota</taxon>
        <taxon>Desulfobulbia</taxon>
        <taxon>Desulfobulbales</taxon>
        <taxon>Desulfobulbaceae</taxon>
        <taxon>Candidatus Electrothrix</taxon>
    </lineage>
</organism>
<dbReference type="InterPro" id="IPR029039">
    <property type="entry name" value="Flavoprotein-like_sf"/>
</dbReference>